<reference evidence="1 2" key="1">
    <citation type="submission" date="2016-07" db="EMBL/GenBank/DDBJ databases">
        <authorList>
            <person name="Ahrens W.T."/>
            <person name="Alaniz S.M."/>
            <person name="Alfonso A.J."/>
            <person name="Andrade A.E."/>
            <person name="Blake C.D."/>
            <person name="Denney K.A."/>
            <person name="Edwards N.C."/>
            <person name="Flores L.M."/>
            <person name="Frontera C.D."/>
            <person name="Frontera J.K."/>
            <person name="Goins A.N."/>
            <person name="Harris C.E."/>
            <person name="Hinojosa K.L."/>
            <person name="Long R.M."/>
            <person name="Lopez J.C."/>
            <person name="Miller C.B."/>
            <person name="Mojica J.C."/>
            <person name="Morales C.A."/>
            <person name="Pena M.C."/>
            <person name="Quezada B.E."/>
            <person name="Rincon P.M."/>
            <person name="Robertson S."/>
            <person name="Soto A.J."/>
            <person name="Vasquez A.D."/>
            <person name="Villegas D.K."/>
            <person name="Vulgamore J.L."/>
            <person name="Robertson M."/>
            <person name="Hatherill J.R."/>
            <person name="Dovalina S.A."/>
            <person name="Zhang D."/>
            <person name="Delesalle V.A."/>
            <person name="Garlena R.A."/>
            <person name="Russell D.A."/>
            <person name="Pope W.H."/>
            <person name="Jacobs-Sera D."/>
            <person name="Hendrix R.W."/>
            <person name="Hatfull G.F."/>
        </authorList>
    </citation>
    <scope>NUCLEOTIDE SEQUENCE [LARGE SCALE GENOMIC DNA]</scope>
</reference>
<dbReference type="KEGG" id="vg:29060977"/>
<dbReference type="RefSeq" id="YP_009282327.1">
    <property type="nucleotide sequence ID" value="NC_031035.1"/>
</dbReference>
<evidence type="ECO:0000313" key="1">
    <source>
        <dbReference type="EMBL" id="AON96737.1"/>
    </source>
</evidence>
<dbReference type="Proteomes" id="UP000203815">
    <property type="component" value="Segment"/>
</dbReference>
<dbReference type="GeneID" id="29060977"/>
<gene>
    <name evidence="1" type="ORF">SEA_GENGAR_82</name>
</gene>
<name>A0A1C9EGX2_9CAUD</name>
<protein>
    <submittedName>
        <fullName evidence="1">Uncharacterized protein</fullName>
    </submittedName>
</protein>
<evidence type="ECO:0000313" key="2">
    <source>
        <dbReference type="Proteomes" id="UP000203815"/>
    </source>
</evidence>
<organism evidence="1 2">
    <name type="scientific">Mycobacterium phage Gengar</name>
    <dbReference type="NCBI Taxonomy" id="1891963"/>
    <lineage>
        <taxon>Viruses</taxon>
        <taxon>Duplodnaviria</taxon>
        <taxon>Heunggongvirae</taxon>
        <taxon>Uroviricota</taxon>
        <taxon>Caudoviricetes</taxon>
        <taxon>Weiservirinae</taxon>
        <taxon>Kratiovirus</taxon>
        <taxon>Kratiovirus gengar</taxon>
    </lineage>
</organism>
<dbReference type="OrthoDB" id="16095at10239"/>
<accession>A0A1C9EGX2</accession>
<proteinExistence type="predicted"/>
<dbReference type="EMBL" id="KX636165">
    <property type="protein sequence ID" value="AON96737.1"/>
    <property type="molecule type" value="Genomic_DNA"/>
</dbReference>
<sequence length="225" mass="24570">MADKNDEIDALLDEANARINTPQPSIAVQFLDGPLAGQVKQVAADHSGRPRWDGFVAAVQPEVTFNAFLTDEPLRPDYVTYTIKRSAFHGAGRRRPAWVAAIGDKVGERVQCVQMYTEEARAGMGSVFDEMVERDARAALERTCAEAGLIPDDVRKVFDGGRRYAEGWVYPRHAGPYYDVEEAARAVLDASESLGPNGAHLQFIVYHAVAMPAPAPAAEAVTQWA</sequence>
<keyword evidence="2" id="KW-1185">Reference proteome</keyword>